<evidence type="ECO:0000313" key="12">
    <source>
        <dbReference type="Proteomes" id="UP000676428"/>
    </source>
</evidence>
<evidence type="ECO:0000256" key="7">
    <source>
        <dbReference type="SAM" id="Phobius"/>
    </source>
</evidence>
<dbReference type="PANTHER" id="PTHR32089">
    <property type="entry name" value="METHYL-ACCEPTING CHEMOTAXIS PROTEIN MCPB"/>
    <property type="match status" value="1"/>
</dbReference>
<dbReference type="EMBL" id="CP074572">
    <property type="protein sequence ID" value="QVK24072.1"/>
    <property type="molecule type" value="Genomic_DNA"/>
</dbReference>
<feature type="region of interest" description="Disordered" evidence="6">
    <location>
        <begin position="525"/>
        <end position="550"/>
    </location>
</feature>
<keyword evidence="3 5" id="KW-0807">Transducer</keyword>
<keyword evidence="2" id="KW-1003">Cell membrane</keyword>
<reference evidence="11 12" key="1">
    <citation type="journal article" date="2012" name="Int. J. Syst. Evol. Microbiol.">
        <title>Shewanella dokdonensis sp. nov., isolated from seawater.</title>
        <authorList>
            <person name="Sung H.R."/>
            <person name="Yoon J.H."/>
            <person name="Ghim S.Y."/>
        </authorList>
    </citation>
    <scope>NUCLEOTIDE SEQUENCE [LARGE SCALE GENOMIC DNA]</scope>
    <source>
        <strain evidence="11 12">DSM 23626</strain>
    </source>
</reference>
<dbReference type="PROSITE" id="PS50111">
    <property type="entry name" value="CHEMOTAXIS_TRANSDUC_2"/>
    <property type="match status" value="1"/>
</dbReference>
<evidence type="ECO:0000256" key="4">
    <source>
        <dbReference type="ARBA" id="ARBA00029447"/>
    </source>
</evidence>
<gene>
    <name evidence="11" type="ORF">KHX94_05570</name>
</gene>
<feature type="domain" description="T-SNARE coiled-coil homology" evidence="9">
    <location>
        <begin position="474"/>
        <end position="527"/>
    </location>
</feature>
<dbReference type="SMART" id="SM00304">
    <property type="entry name" value="HAMP"/>
    <property type="match status" value="1"/>
</dbReference>
<feature type="region of interest" description="Disordered" evidence="6">
    <location>
        <begin position="325"/>
        <end position="346"/>
    </location>
</feature>
<sequence length="550" mass="61191">MKFFNHLPIRIQIATPIMLLTLLILLLAVVGWYNSIQMVYKIRMLTDHLAPASELVLNADRDLYQAAVALRDYKVQAQRQLDNATVKKVAIQCWKTDSRLMIVCCNRERWHPLRVKLYPERNADFERAYNEWKTLTEQIMQAIEQQDFDKAYELLVGPHEQLFSTLRGFYDQFEEELTAQRQRISAATLQQETEQLYIILGIACLAIIFGVLFTLIIPKTISGTIDGVTAKMAQLSQSGGDLTLRLPAMGDNELGKLINAINSFIHYLQQLIRQVNDETRNIHAHTAALVEASSSTGNSATEQFRYIEDAVSAVSEMNSAVKEITHQTQQSSDKAHNAQQEMQQSHQQIIGTIEQISGLVDDMNNAISTITQLEQESKNIISVLDVIGGIADQTNLLALNAAIEAARAGDSGRGFAVVADEVRALAMKTQESTQNIQSMIDRLNQGVQHAVEVINLSSERVNSTAAKASAAGISLDQIVVLLDDMLGISIQIAAATEQQSTVIDHINRNMENISEHSHNVLANAQNTSSASGEVYESSKRLNQQMQHFHV</sequence>
<dbReference type="InterPro" id="IPR003660">
    <property type="entry name" value="HAMP_dom"/>
</dbReference>
<evidence type="ECO:0000259" key="8">
    <source>
        <dbReference type="PROSITE" id="PS50111"/>
    </source>
</evidence>
<dbReference type="PRINTS" id="PR00260">
    <property type="entry name" value="CHEMTRNSDUCR"/>
</dbReference>
<comment type="subcellular location">
    <subcellularLocation>
        <location evidence="1">Cell inner membrane</location>
        <topology evidence="1">Multi-pass membrane protein</topology>
    </subcellularLocation>
</comment>
<feature type="transmembrane region" description="Helical" evidence="7">
    <location>
        <begin position="13"/>
        <end position="34"/>
    </location>
</feature>
<keyword evidence="7" id="KW-1133">Transmembrane helix</keyword>
<keyword evidence="7" id="KW-0472">Membrane</keyword>
<dbReference type="PROSITE" id="PS50885">
    <property type="entry name" value="HAMP"/>
    <property type="match status" value="1"/>
</dbReference>
<comment type="similarity">
    <text evidence="4">Belongs to the methyl-accepting chemotaxis (MCP) protein family.</text>
</comment>
<dbReference type="SUPFAM" id="SSF58104">
    <property type="entry name" value="Methyl-accepting chemotaxis protein (MCP) signaling domain"/>
    <property type="match status" value="1"/>
</dbReference>
<dbReference type="PANTHER" id="PTHR32089:SF112">
    <property type="entry name" value="LYSOZYME-LIKE PROTEIN-RELATED"/>
    <property type="match status" value="1"/>
</dbReference>
<evidence type="ECO:0000256" key="5">
    <source>
        <dbReference type="PROSITE-ProRule" id="PRU00284"/>
    </source>
</evidence>
<proteinExistence type="inferred from homology"/>
<keyword evidence="2" id="KW-0997">Cell inner membrane</keyword>
<dbReference type="Gene3D" id="1.10.287.950">
    <property type="entry name" value="Methyl-accepting chemotaxis protein"/>
    <property type="match status" value="1"/>
</dbReference>
<name>A0ABX8DJF3_9GAMM</name>
<protein>
    <submittedName>
        <fullName evidence="11">Methyl-accepting chemotaxis protein</fullName>
    </submittedName>
</protein>
<keyword evidence="12" id="KW-1185">Reference proteome</keyword>
<evidence type="ECO:0000256" key="1">
    <source>
        <dbReference type="ARBA" id="ARBA00004429"/>
    </source>
</evidence>
<feature type="domain" description="Methyl-accepting transducer" evidence="8">
    <location>
        <begin position="278"/>
        <end position="514"/>
    </location>
</feature>
<evidence type="ECO:0000259" key="9">
    <source>
        <dbReference type="PROSITE" id="PS50192"/>
    </source>
</evidence>
<dbReference type="Pfam" id="PF00015">
    <property type="entry name" value="MCPsignal"/>
    <property type="match status" value="1"/>
</dbReference>
<keyword evidence="7" id="KW-0812">Transmembrane</keyword>
<dbReference type="SMART" id="SM00283">
    <property type="entry name" value="MA"/>
    <property type="match status" value="1"/>
</dbReference>
<dbReference type="InterPro" id="IPR004089">
    <property type="entry name" value="MCPsignal_dom"/>
</dbReference>
<dbReference type="CDD" id="cd11386">
    <property type="entry name" value="MCP_signal"/>
    <property type="match status" value="1"/>
</dbReference>
<evidence type="ECO:0000256" key="2">
    <source>
        <dbReference type="ARBA" id="ARBA00022519"/>
    </source>
</evidence>
<feature type="domain" description="HAMP" evidence="10">
    <location>
        <begin position="219"/>
        <end position="273"/>
    </location>
</feature>
<evidence type="ECO:0000256" key="6">
    <source>
        <dbReference type="SAM" id="MobiDB-lite"/>
    </source>
</evidence>
<feature type="compositionally biased region" description="Polar residues" evidence="6">
    <location>
        <begin position="540"/>
        <end position="550"/>
    </location>
</feature>
<feature type="transmembrane region" description="Helical" evidence="7">
    <location>
        <begin position="196"/>
        <end position="217"/>
    </location>
</feature>
<evidence type="ECO:0000259" key="10">
    <source>
        <dbReference type="PROSITE" id="PS50885"/>
    </source>
</evidence>
<dbReference type="PROSITE" id="PS50192">
    <property type="entry name" value="T_SNARE"/>
    <property type="match status" value="1"/>
</dbReference>
<dbReference type="Pfam" id="PF00672">
    <property type="entry name" value="HAMP"/>
    <property type="match status" value="1"/>
</dbReference>
<evidence type="ECO:0000313" key="11">
    <source>
        <dbReference type="EMBL" id="QVK24072.1"/>
    </source>
</evidence>
<organism evidence="11 12">
    <name type="scientific">Shewanella dokdonensis</name>
    <dbReference type="NCBI Taxonomy" id="712036"/>
    <lineage>
        <taxon>Bacteria</taxon>
        <taxon>Pseudomonadati</taxon>
        <taxon>Pseudomonadota</taxon>
        <taxon>Gammaproteobacteria</taxon>
        <taxon>Alteromonadales</taxon>
        <taxon>Shewanellaceae</taxon>
        <taxon>Shewanella</taxon>
    </lineage>
</organism>
<accession>A0ABX8DJF3</accession>
<dbReference type="Proteomes" id="UP000676428">
    <property type="component" value="Chromosome"/>
</dbReference>
<dbReference type="RefSeq" id="WP_213682685.1">
    <property type="nucleotide sequence ID" value="NZ_CP074572.1"/>
</dbReference>
<evidence type="ECO:0000256" key="3">
    <source>
        <dbReference type="ARBA" id="ARBA00023224"/>
    </source>
</evidence>
<dbReference type="InterPro" id="IPR000727">
    <property type="entry name" value="T_SNARE_dom"/>
</dbReference>
<dbReference type="InterPro" id="IPR004090">
    <property type="entry name" value="Chemotax_Me-accpt_rcpt"/>
</dbReference>